<keyword evidence="4" id="KW-1185">Reference proteome</keyword>
<evidence type="ECO:0000256" key="2">
    <source>
        <dbReference type="PIRNR" id="PIRNR037514"/>
    </source>
</evidence>
<sequence length="493" mass="54599">MESLSDETWDVVIAGTSLSQSLLALALSKCDVKVLHVDKNDYYGGIDAGLSLDEAQRWVQRREDATVFKTDDADSGLGPSRTYTISLRPQIIYAKSRFLPTLVSSQIHTQLEFQAVGSFWIHTNGNLRKIPSNREDVFADDTIPVRDKRRLMGLLRYVVEEPDADEGVDTSDMPSTLEEKLTTDFRIPHNLMPPVQALTLSTDILRNTSFDTAVARFKRHLMSMGYFGPGLAAVMAKYGGNSEIAQVACRAGAVGGFVYLLGHSVQTVHLPTDDSLVGVELSDGTRVKSKHVVGMRDDLPSAIVSTVDTSQGSRPTQKVAHRISIISKSLRHLFTSASENSTVPAVAIILVDNGHNNMPPVYLQVHSEDTGECPQGQCIVYASTLHQGTHFQARLEAAIQQVIKTTNDPEQPKVLWTLAYTLDEAAHPTPGHNYTSDDSSKRVVVLPERIHDLAFDDTILDNVKHAWETILGERSAEYDFLRFEERKEENDDE</sequence>
<gene>
    <name evidence="3" type="primary">MRS6</name>
    <name evidence="3" type="ORF">OHC33_008273</name>
</gene>
<proteinExistence type="inferred from homology"/>
<dbReference type="PIRSF" id="PIRSF037514">
    <property type="entry name" value="Rab_ger_ger_transf_A_fun"/>
    <property type="match status" value="1"/>
</dbReference>
<dbReference type="GO" id="GO:0005829">
    <property type="term" value="C:cytosol"/>
    <property type="evidence" value="ECO:0007669"/>
    <property type="project" value="TreeGrafter"/>
</dbReference>
<dbReference type="GO" id="GO:0007264">
    <property type="term" value="P:small GTPase-mediated signal transduction"/>
    <property type="evidence" value="ECO:0007669"/>
    <property type="project" value="UniProtKB-UniRule"/>
</dbReference>
<dbReference type="Gene3D" id="3.50.50.60">
    <property type="entry name" value="FAD/NAD(P)-binding domain"/>
    <property type="match status" value="1"/>
</dbReference>
<dbReference type="GO" id="GO:0005092">
    <property type="term" value="F:GDP-dissociation inhibitor activity"/>
    <property type="evidence" value="ECO:0007669"/>
    <property type="project" value="UniProtKB-UniRule"/>
</dbReference>
<comment type="similarity">
    <text evidence="1 2">Belongs to the Rab GDI family.</text>
</comment>
<dbReference type="InterPro" id="IPR018203">
    <property type="entry name" value="GDP_dissociation_inhibitor"/>
</dbReference>
<dbReference type="Proteomes" id="UP001316803">
    <property type="component" value="Unassembled WGS sequence"/>
</dbReference>
<protein>
    <recommendedName>
        <fullName evidence="2">Rab proteins geranylgeranyltransferase</fullName>
    </recommendedName>
</protein>
<dbReference type="PANTHER" id="PTHR11787:SF4">
    <property type="entry name" value="CHM, RAB ESCORT PROTEIN 1"/>
    <property type="match status" value="1"/>
</dbReference>
<dbReference type="GO" id="GO:0005634">
    <property type="term" value="C:nucleus"/>
    <property type="evidence" value="ECO:0007669"/>
    <property type="project" value="TreeGrafter"/>
</dbReference>
<dbReference type="Gene3D" id="3.30.519.10">
    <property type="entry name" value="Guanine Nucleotide Dissociation Inhibitor, domain 2"/>
    <property type="match status" value="1"/>
</dbReference>
<organism evidence="3 4">
    <name type="scientific">Knufia fluminis</name>
    <dbReference type="NCBI Taxonomy" id="191047"/>
    <lineage>
        <taxon>Eukaryota</taxon>
        <taxon>Fungi</taxon>
        <taxon>Dikarya</taxon>
        <taxon>Ascomycota</taxon>
        <taxon>Pezizomycotina</taxon>
        <taxon>Eurotiomycetes</taxon>
        <taxon>Chaetothyriomycetidae</taxon>
        <taxon>Chaetothyriales</taxon>
        <taxon>Trichomeriaceae</taxon>
        <taxon>Knufia</taxon>
    </lineage>
</organism>
<comment type="caution">
    <text evidence="3">The sequence shown here is derived from an EMBL/GenBank/DDBJ whole genome shotgun (WGS) entry which is preliminary data.</text>
</comment>
<dbReference type="GO" id="GO:0016192">
    <property type="term" value="P:vesicle-mediated transport"/>
    <property type="evidence" value="ECO:0007669"/>
    <property type="project" value="TreeGrafter"/>
</dbReference>
<dbReference type="EMBL" id="JAKLMC020000025">
    <property type="protein sequence ID" value="KAK5950607.1"/>
    <property type="molecule type" value="Genomic_DNA"/>
</dbReference>
<dbReference type="Pfam" id="PF00996">
    <property type="entry name" value="GDI"/>
    <property type="match status" value="1"/>
</dbReference>
<dbReference type="InterPro" id="IPR017230">
    <property type="entry name" value="Mrs6"/>
</dbReference>
<dbReference type="InterPro" id="IPR036188">
    <property type="entry name" value="FAD/NAD-bd_sf"/>
</dbReference>
<dbReference type="SUPFAM" id="SSF51905">
    <property type="entry name" value="FAD/NAD(P)-binding domain"/>
    <property type="match status" value="1"/>
</dbReference>
<evidence type="ECO:0000313" key="3">
    <source>
        <dbReference type="EMBL" id="KAK5950607.1"/>
    </source>
</evidence>
<dbReference type="GO" id="GO:0005968">
    <property type="term" value="C:Rab-protein geranylgeranyltransferase complex"/>
    <property type="evidence" value="ECO:0007669"/>
    <property type="project" value="TreeGrafter"/>
</dbReference>
<dbReference type="AlphaFoldDB" id="A0AAN8EGZ9"/>
<dbReference type="Gene3D" id="1.10.405.10">
    <property type="entry name" value="Guanine Nucleotide Dissociation Inhibitor, domain 1"/>
    <property type="match status" value="1"/>
</dbReference>
<evidence type="ECO:0000256" key="1">
    <source>
        <dbReference type="ARBA" id="ARBA00005593"/>
    </source>
</evidence>
<dbReference type="PANTHER" id="PTHR11787">
    <property type="entry name" value="RAB GDP-DISSOCIATION INHIBITOR"/>
    <property type="match status" value="1"/>
</dbReference>
<dbReference type="PRINTS" id="PR00891">
    <property type="entry name" value="RABGDIREP"/>
</dbReference>
<evidence type="ECO:0000313" key="4">
    <source>
        <dbReference type="Proteomes" id="UP001316803"/>
    </source>
</evidence>
<dbReference type="SUPFAM" id="SSF54373">
    <property type="entry name" value="FAD-linked reductases, C-terminal domain"/>
    <property type="match status" value="1"/>
</dbReference>
<reference evidence="3 4" key="1">
    <citation type="submission" date="2022-12" db="EMBL/GenBank/DDBJ databases">
        <title>Genomic features and morphological characterization of a novel Knufia sp. strain isolated from spacecraft assembly facility.</title>
        <authorList>
            <person name="Teixeira M."/>
            <person name="Chander A.M."/>
            <person name="Stajich J.E."/>
            <person name="Venkateswaran K."/>
        </authorList>
    </citation>
    <scope>NUCLEOTIDE SEQUENCE [LARGE SCALE GENOMIC DNA]</scope>
    <source>
        <strain evidence="3 4">FJI-L2-BK-P2</strain>
    </source>
</reference>
<name>A0AAN8EGZ9_9EURO</name>
<accession>A0AAN8EGZ9</accession>